<evidence type="ECO:0000256" key="2">
    <source>
        <dbReference type="ARBA" id="ARBA00022525"/>
    </source>
</evidence>
<dbReference type="EMBL" id="CP036318">
    <property type="protein sequence ID" value="QDV58000.1"/>
    <property type="molecule type" value="Genomic_DNA"/>
</dbReference>
<evidence type="ECO:0000256" key="3">
    <source>
        <dbReference type="ARBA" id="ARBA00022729"/>
    </source>
</evidence>
<dbReference type="PANTHER" id="PTHR12338">
    <property type="entry name" value="AUTOTRANSPORTER"/>
    <property type="match status" value="1"/>
</dbReference>
<dbReference type="Pfam" id="PF05860">
    <property type="entry name" value="TPS"/>
    <property type="match status" value="1"/>
</dbReference>
<name>A0A518IY29_9BACT</name>
<feature type="domain" description="Filamentous haemagglutinin FhaB/tRNA nuclease CdiA-like TPS" evidence="4">
    <location>
        <begin position="51"/>
        <end position="160"/>
    </location>
</feature>
<dbReference type="InterPro" id="IPR050909">
    <property type="entry name" value="Bact_Autotransporter_VF"/>
</dbReference>
<evidence type="ECO:0000256" key="1">
    <source>
        <dbReference type="ARBA" id="ARBA00004613"/>
    </source>
</evidence>
<dbReference type="NCBIfam" id="TIGR01901">
    <property type="entry name" value="adhes_NPXG"/>
    <property type="match status" value="1"/>
</dbReference>
<keyword evidence="3" id="KW-0732">Signal</keyword>
<dbReference type="InterPro" id="IPR008638">
    <property type="entry name" value="FhaB/CdiA-like_TPS"/>
</dbReference>
<dbReference type="InterPro" id="IPR011050">
    <property type="entry name" value="Pectin_lyase_fold/virulence"/>
</dbReference>
<protein>
    <submittedName>
        <fullName evidence="5">Heme/hemopexin-binding protein</fullName>
    </submittedName>
</protein>
<dbReference type="InterPro" id="IPR012334">
    <property type="entry name" value="Pectin_lyas_fold"/>
</dbReference>
<comment type="subcellular location">
    <subcellularLocation>
        <location evidence="1">Secreted</location>
    </subcellularLocation>
</comment>
<evidence type="ECO:0000313" key="5">
    <source>
        <dbReference type="EMBL" id="QDV58000.1"/>
    </source>
</evidence>
<dbReference type="GO" id="GO:0005576">
    <property type="term" value="C:extracellular region"/>
    <property type="evidence" value="ECO:0007669"/>
    <property type="project" value="UniProtKB-SubCell"/>
</dbReference>
<organism evidence="5 6">
    <name type="scientific">Rosistilla oblonga</name>
    <dbReference type="NCBI Taxonomy" id="2527990"/>
    <lineage>
        <taxon>Bacteria</taxon>
        <taxon>Pseudomonadati</taxon>
        <taxon>Planctomycetota</taxon>
        <taxon>Planctomycetia</taxon>
        <taxon>Pirellulales</taxon>
        <taxon>Pirellulaceae</taxon>
        <taxon>Rosistilla</taxon>
    </lineage>
</organism>
<keyword evidence="2" id="KW-0964">Secreted</keyword>
<evidence type="ECO:0000313" key="6">
    <source>
        <dbReference type="Proteomes" id="UP000316770"/>
    </source>
</evidence>
<sequence>MGRYFGLSRLRRFKTNRKQSAKTNSRRKRRLLLLSLLFGSLSGGSLYGQMPEGGNITAGVGTIATEGLTTNITTATDRAIIDWNNFSVGQGSTVNFNQPGVDSAVLNRVLSSGAPSLINGAINSNGNVFLVNPSGIVVGSTGVINTNGFVGSTLDISNSKFMEGEDLQFSGDSTAAIINQGTIATGSGGAHLLAHEIHNSGTITSNGGSINLATGGTIQLPNGNSYIQADIQSIANGISETASLIKNSGTVRVTGALRVGGEVYLVNPNGNVVNEGTIAAQLTQSDSQLAGGSVRIDASGGSAEIGGTIDVSGTEGGFVAVSGDSVHLDDAVIDASGTQGGGEVLVGGGHRGGDSRIANAANTFVSADTVIDVSATEAGDAGTAIVWSDVATEFWGTIVGRANGATGNGGFAEVSGSELIFRGLADLSAAAGEFGTLLLDPAIFTVDGASAPALRRQWGLSNLIIEASTRIDVVADLFPTDLSDVPLTTGTPTSLTMRDELGGVNSIDIVVVADITETRTGDDAAVTSSFLANSGTFAIEPGGSVSMKGKTVITAANIDLDGTLSSARGLTFNAFDDITKTYTENVGMGDGATGTFSLSDSDLGNIRSRLTILGGDFDLDFDGAAGFQQRLEIQGEALNIDSYSGSGLKLTGTSLDVNGPITGSTATGSKSTSVADTFEYIGPTFQTIGLGSGAGAVTLDAADLAGITGFSQFIIGNTHTASSALSAVGADLSAFANVVLRGSQISFDNVSIKENLALQTQNLVITNPVTKTNNTGSLEITPLNTSISIGIGDGTSGGFQIRTEELDYLGRYDDLSVSTSFGDLDINVDFQTASQYPNSLSFSTTSGTIYVDNLKTASDHIRLSSSDLVIATDADALHQTFNNAGGGTLELVKPTGGFGATMKIGAGASGNWTLTNAEIDEITGFTDIDFHNQVAGGTISLQDADLTGITAVDGATTFTADNFIVSGTEGLKIDGSLELNIASSFGGTGPIETLSAQPQTLDINVSSSLGIGNGTAGSVNINQSELDRFIGFDKFDFSGQATHVNATFDKDVSIDSGAFNTTITQLTHTVSGKSTDITANNIVGGTITSDGDVNLSATQDIDGAPRLTLNRGDIGGSNADGDVNFESANGDIAVAIINPNDGLVTGVAHDGSMDILTSGTTRFGTLTITDDDNPFSGPSTYETLKVQSSAGDLIFTDSVYADGKLEIAAAGKLQTTEDGILETEYAHHDENSNIKLVLSAGDGIEHINGLMESSGLRVAGTQYVEASTSNPDADIWIDATAGGGTLRLGDFSSSGDIAVDADNLIVLDSMSTTGNDNITLRSLNDMTVNADVKANGTGDVNLVAGWDGTTQKLTPFDTETFKDEAYGTTLFGTGTGVVQIGDGTQSANVSVGSRLGETNVFAKDLNITADPINHRSAQLGYRLDATTSATGSIDTYLMGSATLTGGTHPLDYATIGHGDYLGNNDLGKTVGGDIYVRAADQITLNAGTIGHQIDYYGVYASGDTYLAVTEDSLSVGQPRITIGNNSKLISDSRADGGELRLYVPSEERVVIADNANLNGVYGLTFNSADPYPKQTYADLFEGDYIGSASQNWSIFVGIIDIIVRALDGQSIYGDVPVNPGMQLVDGNLVTGDTLSSIGLQTNFAITPTTNAGTYTLSVDDSTLSPKYRLQNSFNGTFIVDKAPLAILSENVLKDFRDTAHFDSTSWRADGLKNGETVGTVEFQSDGAHEDALSGPYLLNVSDASGGTFNPANYDISYHSGNLLVSPNSGYYSHDLFTRAQAMATSLYQLFDKSQATIDVNVPSRSGVSPLIDASNP</sequence>
<dbReference type="SUPFAM" id="SSF51126">
    <property type="entry name" value="Pectin lyase-like"/>
    <property type="match status" value="1"/>
</dbReference>
<proteinExistence type="predicted"/>
<dbReference type="SMART" id="SM00912">
    <property type="entry name" value="Haemagg_act"/>
    <property type="match status" value="1"/>
</dbReference>
<accession>A0A518IY29</accession>
<gene>
    <name evidence="5" type="primary">hxuA</name>
    <name evidence="5" type="ORF">Mal33_40160</name>
</gene>
<dbReference type="PANTHER" id="PTHR12338:SF8">
    <property type="entry name" value="HEME_HEMOPEXIN-BINDING PROTEIN"/>
    <property type="match status" value="1"/>
</dbReference>
<dbReference type="Gene3D" id="2.160.20.10">
    <property type="entry name" value="Single-stranded right-handed beta-helix, Pectin lyase-like"/>
    <property type="match status" value="1"/>
</dbReference>
<reference evidence="5 6" key="1">
    <citation type="submission" date="2019-02" db="EMBL/GenBank/DDBJ databases">
        <title>Deep-cultivation of Planctomycetes and their phenomic and genomic characterization uncovers novel biology.</title>
        <authorList>
            <person name="Wiegand S."/>
            <person name="Jogler M."/>
            <person name="Boedeker C."/>
            <person name="Pinto D."/>
            <person name="Vollmers J."/>
            <person name="Rivas-Marin E."/>
            <person name="Kohn T."/>
            <person name="Peeters S.H."/>
            <person name="Heuer A."/>
            <person name="Rast P."/>
            <person name="Oberbeckmann S."/>
            <person name="Bunk B."/>
            <person name="Jeske O."/>
            <person name="Meyerdierks A."/>
            <person name="Storesund J.E."/>
            <person name="Kallscheuer N."/>
            <person name="Luecker S."/>
            <person name="Lage O.M."/>
            <person name="Pohl T."/>
            <person name="Merkel B.J."/>
            <person name="Hornburger P."/>
            <person name="Mueller R.-W."/>
            <person name="Bruemmer F."/>
            <person name="Labrenz M."/>
            <person name="Spormann A.M."/>
            <person name="Op den Camp H."/>
            <person name="Overmann J."/>
            <person name="Amann R."/>
            <person name="Jetten M.S.M."/>
            <person name="Mascher T."/>
            <person name="Medema M.H."/>
            <person name="Devos D.P."/>
            <person name="Kaster A.-K."/>
            <person name="Ovreas L."/>
            <person name="Rohde M."/>
            <person name="Galperin M.Y."/>
            <person name="Jogler C."/>
        </authorList>
    </citation>
    <scope>NUCLEOTIDE SEQUENCE [LARGE SCALE GENOMIC DNA]</scope>
    <source>
        <strain evidence="5 6">Mal33</strain>
    </source>
</reference>
<evidence type="ECO:0000259" key="4">
    <source>
        <dbReference type="SMART" id="SM00912"/>
    </source>
</evidence>
<keyword evidence="6" id="KW-1185">Reference proteome</keyword>
<dbReference type="Proteomes" id="UP000316770">
    <property type="component" value="Chromosome"/>
</dbReference>